<sequence length="154" mass="16995">MIPNPWVILGVLLALAGFYGYGHHKGWNDRDAEMQAEIAIKNEEARTKEQELTKQINDQSYKLQEANNAITQKQTDITRLINTGRVRLQATGCVQANASAPAPSGDRNTEGSESDRATLLAIAEIVAQGDRNTAQLNQCIQAYNQVMEKVNGQR</sequence>
<gene>
    <name evidence="2" type="ORF">UFOVP996_2</name>
</gene>
<reference evidence="2" key="1">
    <citation type="submission" date="2020-05" db="EMBL/GenBank/DDBJ databases">
        <authorList>
            <person name="Chiriac C."/>
            <person name="Salcher M."/>
            <person name="Ghai R."/>
            <person name="Kavagutti S V."/>
        </authorList>
    </citation>
    <scope>NUCLEOTIDE SEQUENCE</scope>
</reference>
<keyword evidence="1" id="KW-0175">Coiled coil</keyword>
<evidence type="ECO:0000313" key="2">
    <source>
        <dbReference type="EMBL" id="CAB4175759.1"/>
    </source>
</evidence>
<protein>
    <recommendedName>
        <fullName evidence="3">Spanin, inner membrane subunit</fullName>
    </recommendedName>
</protein>
<evidence type="ECO:0000256" key="1">
    <source>
        <dbReference type="SAM" id="Coils"/>
    </source>
</evidence>
<evidence type="ECO:0008006" key="3">
    <source>
        <dbReference type="Google" id="ProtNLM"/>
    </source>
</evidence>
<feature type="coiled-coil region" evidence="1">
    <location>
        <begin position="49"/>
        <end position="83"/>
    </location>
</feature>
<dbReference type="EMBL" id="LR796927">
    <property type="protein sequence ID" value="CAB4175759.1"/>
    <property type="molecule type" value="Genomic_DNA"/>
</dbReference>
<name>A0A6J5PV45_9CAUD</name>
<accession>A0A6J5PV45</accession>
<proteinExistence type="predicted"/>
<organism evidence="2">
    <name type="scientific">uncultured Caudovirales phage</name>
    <dbReference type="NCBI Taxonomy" id="2100421"/>
    <lineage>
        <taxon>Viruses</taxon>
        <taxon>Duplodnaviria</taxon>
        <taxon>Heunggongvirae</taxon>
        <taxon>Uroviricota</taxon>
        <taxon>Caudoviricetes</taxon>
        <taxon>Peduoviridae</taxon>
        <taxon>Maltschvirus</taxon>
        <taxon>Maltschvirus maltsch</taxon>
    </lineage>
</organism>